<feature type="chain" id="PRO_5007285658" evidence="6">
    <location>
        <begin position="25"/>
        <end position="79"/>
    </location>
</feature>
<keyword evidence="5" id="KW-1015">Disulfide bond</keyword>
<evidence type="ECO:0000256" key="2">
    <source>
        <dbReference type="ARBA" id="ARBA00022525"/>
    </source>
</evidence>
<dbReference type="EMBL" id="GEDV01007790">
    <property type="protein sequence ID" value="JAP80767.1"/>
    <property type="molecule type" value="Transcribed_RNA"/>
</dbReference>
<reference evidence="8" key="1">
    <citation type="journal article" date="2016" name="Ticks Tick Borne Dis.">
        <title>De novo assembly and annotation of the salivary gland transcriptome of Rhipicephalus appendiculatus male and female ticks during blood feeding.</title>
        <authorList>
            <person name="de Castro M.H."/>
            <person name="de Klerk D."/>
            <person name="Pienaar R."/>
            <person name="Latif A.A."/>
            <person name="Rees D.J."/>
            <person name="Mans B.J."/>
        </authorList>
    </citation>
    <scope>NUCLEOTIDE SEQUENCE</scope>
    <source>
        <tissue evidence="8">Salivary glands</tissue>
    </source>
</reference>
<evidence type="ECO:0000313" key="8">
    <source>
        <dbReference type="EMBL" id="JAP80767.1"/>
    </source>
</evidence>
<evidence type="ECO:0000256" key="4">
    <source>
        <dbReference type="ARBA" id="ARBA00023022"/>
    </source>
</evidence>
<feature type="signal peptide" evidence="6">
    <location>
        <begin position="1"/>
        <end position="24"/>
    </location>
</feature>
<protein>
    <submittedName>
        <fullName evidence="8">Defensin</fullName>
    </submittedName>
</protein>
<dbReference type="InterPro" id="IPR036574">
    <property type="entry name" value="Scorpion_toxin-like_sf"/>
</dbReference>
<comment type="subcellular location">
    <subcellularLocation>
        <location evidence="1">Secreted</location>
    </subcellularLocation>
</comment>
<evidence type="ECO:0000256" key="5">
    <source>
        <dbReference type="ARBA" id="ARBA00023157"/>
    </source>
</evidence>
<dbReference type="SUPFAM" id="SSF57095">
    <property type="entry name" value="Scorpion toxin-like"/>
    <property type="match status" value="1"/>
</dbReference>
<keyword evidence="4" id="KW-0044">Antibiotic</keyword>
<dbReference type="GO" id="GO:0005576">
    <property type="term" value="C:extracellular region"/>
    <property type="evidence" value="ECO:0007669"/>
    <property type="project" value="UniProtKB-SubCell"/>
</dbReference>
<evidence type="ECO:0000256" key="6">
    <source>
        <dbReference type="SAM" id="SignalP"/>
    </source>
</evidence>
<feature type="domain" description="Invertebrate defensins family profile" evidence="7">
    <location>
        <begin position="33"/>
        <end position="69"/>
    </location>
</feature>
<proteinExistence type="predicted"/>
<sequence length="79" mass="8645">MAILTYVVLLALLTAFLDRTYVEARLVYAQRGAYGCPLFGMACNSHCKAKKFNEGYCGGSRNGGCFCSGCRMRTKKGCK</sequence>
<evidence type="ECO:0000256" key="3">
    <source>
        <dbReference type="ARBA" id="ARBA00022529"/>
    </source>
</evidence>
<dbReference type="AlphaFoldDB" id="A0A131YP77"/>
<accession>A0A131YP77</accession>
<keyword evidence="3" id="KW-0929">Antimicrobial</keyword>
<dbReference type="InterPro" id="IPR001542">
    <property type="entry name" value="Defensin_invertebrate/fungal"/>
</dbReference>
<keyword evidence="2" id="KW-0964">Secreted</keyword>
<dbReference type="PROSITE" id="PS51378">
    <property type="entry name" value="INVERT_DEFENSINS"/>
    <property type="match status" value="1"/>
</dbReference>
<name>A0A131YP77_RHIAP</name>
<dbReference type="GO" id="GO:0042742">
    <property type="term" value="P:defense response to bacterium"/>
    <property type="evidence" value="ECO:0007669"/>
    <property type="project" value="UniProtKB-KW"/>
</dbReference>
<keyword evidence="6" id="KW-0732">Signal</keyword>
<evidence type="ECO:0000256" key="1">
    <source>
        <dbReference type="ARBA" id="ARBA00004613"/>
    </source>
</evidence>
<evidence type="ECO:0000259" key="7">
    <source>
        <dbReference type="PROSITE" id="PS51378"/>
    </source>
</evidence>
<organism evidence="8">
    <name type="scientific">Rhipicephalus appendiculatus</name>
    <name type="common">Brown ear tick</name>
    <dbReference type="NCBI Taxonomy" id="34631"/>
    <lineage>
        <taxon>Eukaryota</taxon>
        <taxon>Metazoa</taxon>
        <taxon>Ecdysozoa</taxon>
        <taxon>Arthropoda</taxon>
        <taxon>Chelicerata</taxon>
        <taxon>Arachnida</taxon>
        <taxon>Acari</taxon>
        <taxon>Parasitiformes</taxon>
        <taxon>Ixodida</taxon>
        <taxon>Ixodoidea</taxon>
        <taxon>Ixodidae</taxon>
        <taxon>Rhipicephalinae</taxon>
        <taxon>Rhipicephalus</taxon>
        <taxon>Rhipicephalus</taxon>
    </lineage>
</organism>